<name>A0A6G5AGD9_RHIMP</name>
<sequence>MVAQHYKTFIFELRASQVYMRNNMVDMTIIALSFELWQMLQSKNKKVQLRANMEDIHGIILMCFIEDTLCHACHSSLFWHCCIFLKGCELCCYRELFLSLLAILTLHFVDTAYCLCASQNNNKCS</sequence>
<dbReference type="EMBL" id="GIKN01007789">
    <property type="protein sequence ID" value="NIE50062.1"/>
    <property type="molecule type" value="Transcribed_RNA"/>
</dbReference>
<protein>
    <submittedName>
        <fullName evidence="1">Uncharacterized protein</fullName>
    </submittedName>
</protein>
<dbReference type="AlphaFoldDB" id="A0A6G5AGD9"/>
<reference evidence="1" key="1">
    <citation type="submission" date="2020-03" db="EMBL/GenBank/DDBJ databases">
        <title>A transcriptome and proteome of the tick Rhipicephalus microplus shaped by the genetic composition of its hosts and developmental stage.</title>
        <authorList>
            <person name="Garcia G.R."/>
            <person name="Ribeiro J.M.C."/>
            <person name="Maruyama S.R."/>
            <person name="Gardinasse L.G."/>
            <person name="Nelson K."/>
            <person name="Ferreira B.R."/>
            <person name="Andrade T.G."/>
            <person name="Santos I.K.F.M."/>
        </authorList>
    </citation>
    <scope>NUCLEOTIDE SEQUENCE</scope>
    <source>
        <strain evidence="1">NSGR</strain>
        <tissue evidence="1">Salivary glands</tissue>
    </source>
</reference>
<accession>A0A6G5AGD9</accession>
<proteinExistence type="predicted"/>
<evidence type="ECO:0000313" key="1">
    <source>
        <dbReference type="EMBL" id="NIE50062.1"/>
    </source>
</evidence>
<organism evidence="1">
    <name type="scientific">Rhipicephalus microplus</name>
    <name type="common">Cattle tick</name>
    <name type="synonym">Boophilus microplus</name>
    <dbReference type="NCBI Taxonomy" id="6941"/>
    <lineage>
        <taxon>Eukaryota</taxon>
        <taxon>Metazoa</taxon>
        <taxon>Ecdysozoa</taxon>
        <taxon>Arthropoda</taxon>
        <taxon>Chelicerata</taxon>
        <taxon>Arachnida</taxon>
        <taxon>Acari</taxon>
        <taxon>Parasitiformes</taxon>
        <taxon>Ixodida</taxon>
        <taxon>Ixodoidea</taxon>
        <taxon>Ixodidae</taxon>
        <taxon>Rhipicephalinae</taxon>
        <taxon>Rhipicephalus</taxon>
        <taxon>Boophilus</taxon>
    </lineage>
</organism>